<evidence type="ECO:0000256" key="8">
    <source>
        <dbReference type="ARBA" id="ARBA00022801"/>
    </source>
</evidence>
<dbReference type="GO" id="GO:0005739">
    <property type="term" value="C:mitochondrion"/>
    <property type="evidence" value="ECO:0007669"/>
    <property type="project" value="UniProtKB-SubCell"/>
</dbReference>
<evidence type="ECO:0000256" key="6">
    <source>
        <dbReference type="ARBA" id="ARBA00016714"/>
    </source>
</evidence>
<evidence type="ECO:0000259" key="12">
    <source>
        <dbReference type="Pfam" id="PF16113"/>
    </source>
</evidence>
<dbReference type="AlphaFoldDB" id="T1JAS2"/>
<dbReference type="InterPro" id="IPR029045">
    <property type="entry name" value="ClpP/crotonase-like_dom_sf"/>
</dbReference>
<evidence type="ECO:0000256" key="1">
    <source>
        <dbReference type="ARBA" id="ARBA00001709"/>
    </source>
</evidence>
<keyword evidence="8" id="KW-0378">Hydrolase</keyword>
<dbReference type="GO" id="GO:0003860">
    <property type="term" value="F:3-hydroxyisobutyryl-CoA hydrolase activity"/>
    <property type="evidence" value="ECO:0007669"/>
    <property type="project" value="UniProtKB-EC"/>
</dbReference>
<evidence type="ECO:0000256" key="9">
    <source>
        <dbReference type="ARBA" id="ARBA00023128"/>
    </source>
</evidence>
<evidence type="ECO:0000256" key="5">
    <source>
        <dbReference type="ARBA" id="ARBA00011915"/>
    </source>
</evidence>
<dbReference type="GO" id="GO:0006574">
    <property type="term" value="P:L-valine catabolic process"/>
    <property type="evidence" value="ECO:0007669"/>
    <property type="project" value="UniProtKB-UniPathway"/>
</dbReference>
<comment type="subcellular location">
    <subcellularLocation>
        <location evidence="2">Mitochondrion</location>
    </subcellularLocation>
</comment>
<dbReference type="PANTHER" id="PTHR43176">
    <property type="entry name" value="3-HYDROXYISOBUTYRYL-COA HYDROLASE-RELATED"/>
    <property type="match status" value="1"/>
</dbReference>
<feature type="domain" description="Enoyl-CoA hydratase/isomerase" evidence="12">
    <location>
        <begin position="42"/>
        <end position="367"/>
    </location>
</feature>
<evidence type="ECO:0000313" key="13">
    <source>
        <dbReference type="EnsemblMetazoa" id="SMAR010843-PA"/>
    </source>
</evidence>
<sequence>MITFCTHSRVIARQGFLKCSHFVRTMTTSTEDVLFETKGKAGIITLNRPKALNALNLSMARKIHPQLKKWETELSFVVIKGSGEKAFCAGGDIRAVTEAGRNKDPSAVGFFKLEYLINNTIGTYKIPYVALIHGITMGGGVGLSVHGKYRVATEKTVFAMPETAIGLFPDVGGSYVLPRLPNQLGTFYGLTGYRLSGLDVLKGGIATHFCEFNKIVDLEKEILAVSDPNEIPRILDKYTKESLTKQDKEFSLQPNINQIEKHFSFDTVEEILASLTNENSSWSLSQLETLKKMSPTSMKLTLRLIREGAQMSLQDCLEMEFRVVTRVLSEKDFYEGVRALLIDRDNNPVWDPATIEQVTNEKLQTFFDLLPTKEELKLRNKL</sequence>
<dbReference type="EMBL" id="JH432003">
    <property type="status" value="NOT_ANNOTATED_CDS"/>
    <property type="molecule type" value="Genomic_DNA"/>
</dbReference>
<evidence type="ECO:0000256" key="3">
    <source>
        <dbReference type="ARBA" id="ARBA00005109"/>
    </source>
</evidence>
<dbReference type="EC" id="3.1.2.4" evidence="5"/>
<keyword evidence="7" id="KW-0101">Branched-chain amino acid catabolism</keyword>
<comment type="function">
    <text evidence="10">Hydrolyzes 3-hydroxyisobutyryl-CoA (HIBYL-CoA), a saline catabolite. Has high activity toward isobutyryl-CoA. Could be an isobutyryl-CoA dehydrogenase that functions in valine catabolism. Also hydrolyzes 3-hydroxypropanoyl-CoA.</text>
</comment>
<dbReference type="Gene3D" id="3.90.226.10">
    <property type="entry name" value="2-enoyl-CoA Hydratase, Chain A, domain 1"/>
    <property type="match status" value="1"/>
</dbReference>
<name>T1JAS2_STRMM</name>
<dbReference type="PhylomeDB" id="T1JAS2"/>
<protein>
    <recommendedName>
        <fullName evidence="6">3-hydroxyisobutyryl-CoA hydrolase, mitochondrial</fullName>
        <ecNumber evidence="5">3.1.2.4</ecNumber>
    </recommendedName>
    <alternativeName>
        <fullName evidence="11">3-hydroxyisobutyryl-coenzyme A hydrolase</fullName>
    </alternativeName>
</protein>
<dbReference type="UniPathway" id="UPA00362"/>
<dbReference type="InterPro" id="IPR045004">
    <property type="entry name" value="ECH_dom"/>
</dbReference>
<keyword evidence="9" id="KW-0496">Mitochondrion</keyword>
<comment type="similarity">
    <text evidence="4">Belongs to the enoyl-CoA hydratase/isomerase family.</text>
</comment>
<dbReference type="HOGENOM" id="CLU_009834_22_1_1"/>
<dbReference type="NCBIfam" id="NF004127">
    <property type="entry name" value="PRK05617.1"/>
    <property type="match status" value="1"/>
</dbReference>
<evidence type="ECO:0000313" key="14">
    <source>
        <dbReference type="Proteomes" id="UP000014500"/>
    </source>
</evidence>
<evidence type="ECO:0000256" key="11">
    <source>
        <dbReference type="ARBA" id="ARBA00031181"/>
    </source>
</evidence>
<reference evidence="13" key="2">
    <citation type="submission" date="2015-02" db="UniProtKB">
        <authorList>
            <consortium name="EnsemblMetazoa"/>
        </authorList>
    </citation>
    <scope>IDENTIFICATION</scope>
</reference>
<evidence type="ECO:0000256" key="7">
    <source>
        <dbReference type="ARBA" id="ARBA00022456"/>
    </source>
</evidence>
<dbReference type="CDD" id="cd06558">
    <property type="entry name" value="crotonase-like"/>
    <property type="match status" value="1"/>
</dbReference>
<comment type="catalytic activity">
    <reaction evidence="1">
        <text>3-hydroxy-2-methylpropanoyl-CoA + H2O = 3-hydroxy-2-methylpropanoate + CoA + H(+)</text>
        <dbReference type="Rhea" id="RHEA:20888"/>
        <dbReference type="ChEBI" id="CHEBI:11805"/>
        <dbReference type="ChEBI" id="CHEBI:15377"/>
        <dbReference type="ChEBI" id="CHEBI:15378"/>
        <dbReference type="ChEBI" id="CHEBI:57287"/>
        <dbReference type="ChEBI" id="CHEBI:57340"/>
        <dbReference type="EC" id="3.1.2.4"/>
    </reaction>
</comment>
<proteinExistence type="inferred from homology"/>
<dbReference type="OMA" id="EVFTMEY"/>
<accession>T1JAS2</accession>
<organism evidence="13 14">
    <name type="scientific">Strigamia maritima</name>
    <name type="common">European centipede</name>
    <name type="synonym">Geophilus maritimus</name>
    <dbReference type="NCBI Taxonomy" id="126957"/>
    <lineage>
        <taxon>Eukaryota</taxon>
        <taxon>Metazoa</taxon>
        <taxon>Ecdysozoa</taxon>
        <taxon>Arthropoda</taxon>
        <taxon>Myriapoda</taxon>
        <taxon>Chilopoda</taxon>
        <taxon>Pleurostigmophora</taxon>
        <taxon>Geophilomorpha</taxon>
        <taxon>Linotaeniidae</taxon>
        <taxon>Strigamia</taxon>
    </lineage>
</organism>
<comment type="pathway">
    <text evidence="3">Amino-acid degradation; L-valine degradation.</text>
</comment>
<evidence type="ECO:0000256" key="10">
    <source>
        <dbReference type="ARBA" id="ARBA00024871"/>
    </source>
</evidence>
<evidence type="ECO:0000256" key="2">
    <source>
        <dbReference type="ARBA" id="ARBA00004173"/>
    </source>
</evidence>
<reference evidence="14" key="1">
    <citation type="submission" date="2011-05" db="EMBL/GenBank/DDBJ databases">
        <authorList>
            <person name="Richards S.R."/>
            <person name="Qu J."/>
            <person name="Jiang H."/>
            <person name="Jhangiani S.N."/>
            <person name="Agravi P."/>
            <person name="Goodspeed R."/>
            <person name="Gross S."/>
            <person name="Mandapat C."/>
            <person name="Jackson L."/>
            <person name="Mathew T."/>
            <person name="Pu L."/>
            <person name="Thornton R."/>
            <person name="Saada N."/>
            <person name="Wilczek-Boney K.B."/>
            <person name="Lee S."/>
            <person name="Kovar C."/>
            <person name="Wu Y."/>
            <person name="Scherer S.E."/>
            <person name="Worley K.C."/>
            <person name="Muzny D.M."/>
            <person name="Gibbs R."/>
        </authorList>
    </citation>
    <scope>NUCLEOTIDE SEQUENCE</scope>
    <source>
        <strain evidence="14">Brora</strain>
    </source>
</reference>
<evidence type="ECO:0000256" key="4">
    <source>
        <dbReference type="ARBA" id="ARBA00005254"/>
    </source>
</evidence>
<keyword evidence="14" id="KW-1185">Reference proteome</keyword>
<dbReference type="Pfam" id="PF16113">
    <property type="entry name" value="ECH_2"/>
    <property type="match status" value="1"/>
</dbReference>
<dbReference type="EnsemblMetazoa" id="SMAR010843-RA">
    <property type="protein sequence ID" value="SMAR010843-PA"/>
    <property type="gene ID" value="SMAR010843"/>
</dbReference>
<dbReference type="PANTHER" id="PTHR43176:SF3">
    <property type="entry name" value="3-HYDROXYISOBUTYRYL-COA HYDROLASE, MITOCHONDRIAL"/>
    <property type="match status" value="1"/>
</dbReference>
<dbReference type="Proteomes" id="UP000014500">
    <property type="component" value="Unassembled WGS sequence"/>
</dbReference>
<dbReference type="STRING" id="126957.T1JAS2"/>
<dbReference type="FunFam" id="3.90.226.10:FF:000026">
    <property type="entry name" value="3-hydroxyisobutyryl-CoA hydrolase, mitochondrial"/>
    <property type="match status" value="1"/>
</dbReference>
<dbReference type="SUPFAM" id="SSF52096">
    <property type="entry name" value="ClpP/crotonase"/>
    <property type="match status" value="1"/>
</dbReference>
<dbReference type="eggNOG" id="KOG1684">
    <property type="taxonomic scope" value="Eukaryota"/>
</dbReference>
<dbReference type="InterPro" id="IPR032259">
    <property type="entry name" value="HIBYL-CoA-H"/>
</dbReference>